<evidence type="ECO:0000313" key="8">
    <source>
        <dbReference type="Proteomes" id="UP000255517"/>
    </source>
</evidence>
<dbReference type="OrthoDB" id="9764088at2"/>
<dbReference type="NCBIfam" id="NF033678">
    <property type="entry name" value="C69_fam_dipept"/>
    <property type="match status" value="1"/>
</dbReference>
<comment type="catalytic activity">
    <reaction evidence="1">
        <text>an L-aminoacyl-L-amino acid + H2O = 2 an L-alpha-amino acid</text>
        <dbReference type="Rhea" id="RHEA:48940"/>
        <dbReference type="ChEBI" id="CHEBI:15377"/>
        <dbReference type="ChEBI" id="CHEBI:59869"/>
        <dbReference type="ChEBI" id="CHEBI:77460"/>
        <dbReference type="EC" id="3.4.13.19"/>
    </reaction>
</comment>
<dbReference type="GO" id="GO:0006508">
    <property type="term" value="P:proteolysis"/>
    <property type="evidence" value="ECO:0007669"/>
    <property type="project" value="UniProtKB-KW"/>
</dbReference>
<dbReference type="EMBL" id="UGSZ01000001">
    <property type="protein sequence ID" value="SUB57196.1"/>
    <property type="molecule type" value="Genomic_DNA"/>
</dbReference>
<dbReference type="AlphaFoldDB" id="A0A379C6G0"/>
<dbReference type="InterPro" id="IPR047804">
    <property type="entry name" value="C69_dipept_A-like"/>
</dbReference>
<sequence length="491" mass="56460">MACTTILVGKNASFDGSTLVARNEDSPAGLYSPKQILVMEAKDQPRKYKSVLSHLEFDLPENPYRYTYCPNSDRKEGIWGAFGVNEKNVSMTATETITSNERVLGADPLVVYKKGTDKEKEVIGGLGEEDFVTVTLAYISTARQGVERLGKLLEKYGTYEMNGIAFQDENEIWWFETIGGHNWMARRVKDDSYVIMPNQLGIDYFDFADAYGKKENFMCSQSLKDLVEKYDLDLRMDKNQDFNPRLAFGSHDDSDHTYNTPRAWVLLKKFNPTFMREHSELGPESDNLPFEMVAERKITVVDIKWALSNHYQETPYDPYIKGNAEKSKKYRPIGINRTNVLGLVQIRSNLPDELKSIEWFSYSSNIFNAMVPLYINVNTIPKYYASSETKVTTDSFYWVNRLIAAICDKNYMDTSNTCERYQNLIANKAMEHINNTDKKFKEEKPKDIEAFFQEANQNFADFVEEASRDFLDKVLWIGSNNMTNSFSRSDA</sequence>
<evidence type="ECO:0000256" key="5">
    <source>
        <dbReference type="ARBA" id="ARBA00022997"/>
    </source>
</evidence>
<dbReference type="GO" id="GO:0070004">
    <property type="term" value="F:cysteine-type exopeptidase activity"/>
    <property type="evidence" value="ECO:0007669"/>
    <property type="project" value="InterPro"/>
</dbReference>
<organism evidence="7 8">
    <name type="scientific">Peptoniphilus lacrimalis</name>
    <dbReference type="NCBI Taxonomy" id="33031"/>
    <lineage>
        <taxon>Bacteria</taxon>
        <taxon>Bacillati</taxon>
        <taxon>Bacillota</taxon>
        <taxon>Tissierellia</taxon>
        <taxon>Tissierellales</taxon>
        <taxon>Peptoniphilaceae</taxon>
        <taxon>Peptoniphilus</taxon>
    </lineage>
</organism>
<dbReference type="PANTHER" id="PTHR12994">
    <property type="entry name" value="SECERNIN"/>
    <property type="match status" value="1"/>
</dbReference>
<comment type="similarity">
    <text evidence="2 6">Belongs to the peptidase C69 family.</text>
</comment>
<keyword evidence="4 6" id="KW-0378">Hydrolase</keyword>
<evidence type="ECO:0000256" key="1">
    <source>
        <dbReference type="ARBA" id="ARBA00001670"/>
    </source>
</evidence>
<dbReference type="GO" id="GO:0016805">
    <property type="term" value="F:dipeptidase activity"/>
    <property type="evidence" value="ECO:0007669"/>
    <property type="project" value="UniProtKB-KW"/>
</dbReference>
<keyword evidence="5 6" id="KW-0224">Dipeptidase</keyword>
<evidence type="ECO:0000256" key="2">
    <source>
        <dbReference type="ARBA" id="ARBA00007225"/>
    </source>
</evidence>
<gene>
    <name evidence="7" type="primary">pepD_1</name>
    <name evidence="7" type="ORF">NCTC13149_01029</name>
</gene>
<evidence type="ECO:0000313" key="7">
    <source>
        <dbReference type="EMBL" id="SUB57196.1"/>
    </source>
</evidence>
<dbReference type="EC" id="3.4.-.-" evidence="6"/>
<dbReference type="RefSeq" id="WP_019034882.1">
    <property type="nucleotide sequence ID" value="NZ_UGSZ01000001.1"/>
</dbReference>
<dbReference type="Pfam" id="PF03577">
    <property type="entry name" value="Peptidase_C69"/>
    <property type="match status" value="1"/>
</dbReference>
<proteinExistence type="inferred from homology"/>
<reference evidence="7 8" key="1">
    <citation type="submission" date="2018-06" db="EMBL/GenBank/DDBJ databases">
        <authorList>
            <consortium name="Pathogen Informatics"/>
            <person name="Doyle S."/>
        </authorList>
    </citation>
    <scope>NUCLEOTIDE SEQUENCE [LARGE SCALE GENOMIC DNA]</scope>
    <source>
        <strain evidence="7 8">NCTC13149</strain>
    </source>
</reference>
<dbReference type="Proteomes" id="UP000255517">
    <property type="component" value="Unassembled WGS sequence"/>
</dbReference>
<dbReference type="PANTHER" id="PTHR12994:SF17">
    <property type="entry name" value="LD30995P"/>
    <property type="match status" value="1"/>
</dbReference>
<name>A0A379C6G0_9FIRM</name>
<evidence type="ECO:0000256" key="3">
    <source>
        <dbReference type="ARBA" id="ARBA00022670"/>
    </source>
</evidence>
<keyword evidence="3 6" id="KW-0645">Protease</keyword>
<evidence type="ECO:0000256" key="6">
    <source>
        <dbReference type="RuleBase" id="RU364089"/>
    </source>
</evidence>
<dbReference type="InterPro" id="IPR005322">
    <property type="entry name" value="Peptidase_C69"/>
</dbReference>
<accession>A0A379C6G0</accession>
<evidence type="ECO:0000256" key="4">
    <source>
        <dbReference type="ARBA" id="ARBA00022801"/>
    </source>
</evidence>
<protein>
    <recommendedName>
        <fullName evidence="6">Dipeptidase</fullName>
        <ecNumber evidence="6">3.4.-.-</ecNumber>
    </recommendedName>
</protein>
<dbReference type="STRING" id="1122949.GCA_000378725_01138"/>